<feature type="domain" description="U-box" evidence="1">
    <location>
        <begin position="97"/>
        <end position="361"/>
    </location>
</feature>
<evidence type="ECO:0000259" key="1">
    <source>
        <dbReference type="Pfam" id="PF25598"/>
    </source>
</evidence>
<reference evidence="2 3" key="1">
    <citation type="submission" date="2024-12" db="EMBL/GenBank/DDBJ databases">
        <title>The unique morphological basis and parallel evolutionary history of personate flowers in Penstemon.</title>
        <authorList>
            <person name="Depatie T.H."/>
            <person name="Wessinger C.A."/>
        </authorList>
    </citation>
    <scope>NUCLEOTIDE SEQUENCE [LARGE SCALE GENOMIC DNA]</scope>
    <source>
        <strain evidence="2">WTNN_2</strain>
        <tissue evidence="2">Leaf</tissue>
    </source>
</reference>
<organism evidence="2 3">
    <name type="scientific">Penstemon smallii</name>
    <dbReference type="NCBI Taxonomy" id="265156"/>
    <lineage>
        <taxon>Eukaryota</taxon>
        <taxon>Viridiplantae</taxon>
        <taxon>Streptophyta</taxon>
        <taxon>Embryophyta</taxon>
        <taxon>Tracheophyta</taxon>
        <taxon>Spermatophyta</taxon>
        <taxon>Magnoliopsida</taxon>
        <taxon>eudicotyledons</taxon>
        <taxon>Gunneridae</taxon>
        <taxon>Pentapetalae</taxon>
        <taxon>asterids</taxon>
        <taxon>lamiids</taxon>
        <taxon>Lamiales</taxon>
        <taxon>Plantaginaceae</taxon>
        <taxon>Cheloneae</taxon>
        <taxon>Penstemon</taxon>
    </lineage>
</organism>
<comment type="caution">
    <text evidence="2">The sequence shown here is derived from an EMBL/GenBank/DDBJ whole genome shotgun (WGS) entry which is preliminary data.</text>
</comment>
<dbReference type="InterPro" id="IPR058678">
    <property type="entry name" value="ARM_PUB"/>
</dbReference>
<dbReference type="Proteomes" id="UP001634393">
    <property type="component" value="Unassembled WGS sequence"/>
</dbReference>
<name>A0ABD3UPD0_9LAMI</name>
<proteinExistence type="predicted"/>
<sequence>MSIPQAPKTSTDSLSNWLFAYSKLRFFTRMRRLFRLKAAKKLDEKPVETVEAKIETEDIAKKIETEDMGKKIEGHDGKFCSEVNWVVDLQKSVKRLHFGNWEEKEAAAMEIKKLAEENLKRRKTMAELGVIPPLVDMVGSKTVARQRLAVGALIELANGTFTNKALMVEAGILSKLPENLSVLEETTKQEFAKLLLSISALANSQFSLTATTIIPNVVSILESSSSIKTKDLCLSTLHNLSSVLENSGTLISTGVVDTLLRLSSLKETSEKSLATLGNMVVTLSGRKELEHNPMVPEGLIEIMSWEESPECQEISAYILMILAHQSSLQRQKMAKAGIVQVLLEVALMGSPLAQKRALKILQWFKNERQVRVGPHSGPQVGRMQTIGSPVNQMDVGEGKKLMKRIVKQSLDKNMETITRRANGVGDCSKLKALVISSSSKSLPY</sequence>
<dbReference type="Pfam" id="PF25598">
    <property type="entry name" value="ARM_PUB"/>
    <property type="match status" value="1"/>
</dbReference>
<dbReference type="PANTHER" id="PTHR46700:SF2">
    <property type="entry name" value="ARM REPEAT SUPERFAMILY PROTEIN"/>
    <property type="match status" value="1"/>
</dbReference>
<dbReference type="EMBL" id="JBJXBP010000001">
    <property type="protein sequence ID" value="KAL3851379.1"/>
    <property type="molecule type" value="Genomic_DNA"/>
</dbReference>
<dbReference type="Gene3D" id="1.25.10.10">
    <property type="entry name" value="Leucine-rich Repeat Variant"/>
    <property type="match status" value="2"/>
</dbReference>
<evidence type="ECO:0000313" key="2">
    <source>
        <dbReference type="EMBL" id="KAL3851379.1"/>
    </source>
</evidence>
<protein>
    <recommendedName>
        <fullName evidence="1">U-box domain-containing protein</fullName>
    </recommendedName>
</protein>
<dbReference type="PANTHER" id="PTHR46700">
    <property type="entry name" value="ARM REPEAT SUPERFAMILY PROTEIN"/>
    <property type="match status" value="1"/>
</dbReference>
<keyword evidence="3" id="KW-1185">Reference proteome</keyword>
<gene>
    <name evidence="2" type="ORF">ACJIZ3_013261</name>
</gene>
<evidence type="ECO:0000313" key="3">
    <source>
        <dbReference type="Proteomes" id="UP001634393"/>
    </source>
</evidence>
<dbReference type="AlphaFoldDB" id="A0ABD3UPD0"/>
<dbReference type="InterPro" id="IPR016024">
    <property type="entry name" value="ARM-type_fold"/>
</dbReference>
<dbReference type="InterPro" id="IPR011989">
    <property type="entry name" value="ARM-like"/>
</dbReference>
<dbReference type="SUPFAM" id="SSF48371">
    <property type="entry name" value="ARM repeat"/>
    <property type="match status" value="1"/>
</dbReference>
<accession>A0ABD3UPD0</accession>